<dbReference type="RefSeq" id="WP_192748631.1">
    <property type="nucleotide sequence ID" value="NZ_BAABJL010000102.1"/>
</dbReference>
<feature type="region of interest" description="Disordered" evidence="1">
    <location>
        <begin position="248"/>
        <end position="279"/>
    </location>
</feature>
<feature type="compositionally biased region" description="Low complexity" evidence="1">
    <location>
        <begin position="265"/>
        <end position="279"/>
    </location>
</feature>
<sequence length="279" mass="29173">MESRVRPVLLAAGWAGAAALILVAPGNLVMRLVFGKFDDPSLVRQVLLAALGLMVALATGYYGLRTSNRPPDARPDGTLRPAPWVKAVTWAAAAVPLLGFSVPHMLWGLGVPFGVAETEAIKDASSGASVAFWGLLVAGPAAGGLLTLGLIWPWGQIVPSWIPFAGGRRVPRLLPVVPPAVVGILVGQYGAMMSGCLAFGFTRTCAPDGGTQALEGNWAFSGTYPVFLLWGGFLLAATAGYVHTTRASISPRRPNEPHVRPVDVSSGPSWRFSSPSGRA</sequence>
<gene>
    <name evidence="3" type="ORF">HEB94_000799</name>
</gene>
<keyword evidence="2" id="KW-0812">Transmembrane</keyword>
<evidence type="ECO:0000313" key="3">
    <source>
        <dbReference type="EMBL" id="MBE1603951.1"/>
    </source>
</evidence>
<reference evidence="3" key="1">
    <citation type="submission" date="2020-10" db="EMBL/GenBank/DDBJ databases">
        <title>Sequencing the genomes of 1000 actinobacteria strains.</title>
        <authorList>
            <person name="Klenk H.-P."/>
        </authorList>
    </citation>
    <scope>NUCLEOTIDE SEQUENCE</scope>
    <source>
        <strain evidence="3">DSM 45354</strain>
    </source>
</reference>
<dbReference type="AlphaFoldDB" id="A0A927MNH7"/>
<keyword evidence="4" id="KW-1185">Reference proteome</keyword>
<dbReference type="EMBL" id="JADBEM010000001">
    <property type="protein sequence ID" value="MBE1603951.1"/>
    <property type="molecule type" value="Genomic_DNA"/>
</dbReference>
<evidence type="ECO:0000313" key="4">
    <source>
        <dbReference type="Proteomes" id="UP000638648"/>
    </source>
</evidence>
<evidence type="ECO:0000256" key="2">
    <source>
        <dbReference type="SAM" id="Phobius"/>
    </source>
</evidence>
<evidence type="ECO:0000256" key="1">
    <source>
        <dbReference type="SAM" id="MobiDB-lite"/>
    </source>
</evidence>
<feature type="transmembrane region" description="Helical" evidence="2">
    <location>
        <begin position="173"/>
        <end position="202"/>
    </location>
</feature>
<organism evidence="3 4">
    <name type="scientific">Actinopolymorpha pittospori</name>
    <dbReference type="NCBI Taxonomy" id="648752"/>
    <lineage>
        <taxon>Bacteria</taxon>
        <taxon>Bacillati</taxon>
        <taxon>Actinomycetota</taxon>
        <taxon>Actinomycetes</taxon>
        <taxon>Propionibacteriales</taxon>
        <taxon>Actinopolymorphaceae</taxon>
        <taxon>Actinopolymorpha</taxon>
    </lineage>
</organism>
<feature type="transmembrane region" description="Helical" evidence="2">
    <location>
        <begin position="130"/>
        <end position="152"/>
    </location>
</feature>
<accession>A0A927MNH7</accession>
<dbReference type="Proteomes" id="UP000638648">
    <property type="component" value="Unassembled WGS sequence"/>
</dbReference>
<protein>
    <submittedName>
        <fullName evidence="3">Uncharacterized protein</fullName>
    </submittedName>
</protein>
<name>A0A927MNH7_9ACTN</name>
<feature type="transmembrane region" description="Helical" evidence="2">
    <location>
        <begin position="222"/>
        <end position="243"/>
    </location>
</feature>
<keyword evidence="2" id="KW-0472">Membrane</keyword>
<feature type="transmembrane region" description="Helical" evidence="2">
    <location>
        <begin position="84"/>
        <end position="110"/>
    </location>
</feature>
<keyword evidence="2" id="KW-1133">Transmembrane helix</keyword>
<proteinExistence type="predicted"/>
<comment type="caution">
    <text evidence="3">The sequence shown here is derived from an EMBL/GenBank/DDBJ whole genome shotgun (WGS) entry which is preliminary data.</text>
</comment>
<feature type="transmembrane region" description="Helical" evidence="2">
    <location>
        <begin position="45"/>
        <end position="64"/>
    </location>
</feature>